<feature type="repeat" description="TPR" evidence="1">
    <location>
        <begin position="112"/>
        <end position="145"/>
    </location>
</feature>
<dbReference type="InterPro" id="IPR006994">
    <property type="entry name" value="TCF25/Rqc1"/>
</dbReference>
<evidence type="ECO:0000313" key="2">
    <source>
        <dbReference type="EMBL" id="VFK44289.1"/>
    </source>
</evidence>
<protein>
    <submittedName>
        <fullName evidence="2">Transcriptional repressor TCF25</fullName>
    </submittedName>
</protein>
<dbReference type="Gene3D" id="1.25.40.10">
    <property type="entry name" value="Tetratricopeptide repeat domain"/>
    <property type="match status" value="1"/>
</dbReference>
<dbReference type="SUPFAM" id="SSF48452">
    <property type="entry name" value="TPR-like"/>
    <property type="match status" value="1"/>
</dbReference>
<dbReference type="PROSITE" id="PS50293">
    <property type="entry name" value="TPR_REGION"/>
    <property type="match status" value="1"/>
</dbReference>
<dbReference type="InterPro" id="IPR011990">
    <property type="entry name" value="TPR-like_helical_dom_sf"/>
</dbReference>
<dbReference type="Pfam" id="PF04910">
    <property type="entry name" value="Tcf25"/>
    <property type="match status" value="1"/>
</dbReference>
<evidence type="ECO:0000256" key="1">
    <source>
        <dbReference type="PROSITE-ProRule" id="PRU00339"/>
    </source>
</evidence>
<dbReference type="AlphaFoldDB" id="A0A450YS19"/>
<dbReference type="InterPro" id="IPR019734">
    <property type="entry name" value="TPR_rpt"/>
</dbReference>
<sequence length="264" mass="30780">MIELIELDGNDWEFRDSRASSLDDELDRGIDFFGEGQFQLGETFFREIIETHPYHIDALHHLSILYEDTSREFEAYLCAREAVRIGLSAIPKEFSWTTSKLDWGFLDNRPFLRAYYNLGLHLKRRNEIDEAMEIFSRMLSVCPNDNLGVRYLLPELWFAKGDISSVIRLCENYRDDISPEIMYTHPLALILAGQFDKARTLLMEAKSQLPLVAKELKKKRHTEPKSTTDWGVFMGSAEHAYEYWLQYGKYWLASKDAMTLIASI</sequence>
<gene>
    <name evidence="2" type="ORF">BECKTC1821E_GA0114239_103326</name>
</gene>
<reference evidence="2" key="1">
    <citation type="submission" date="2019-02" db="EMBL/GenBank/DDBJ databases">
        <authorList>
            <person name="Gruber-Vodicka R. H."/>
            <person name="Seah K. B. B."/>
        </authorList>
    </citation>
    <scope>NUCLEOTIDE SEQUENCE</scope>
    <source>
        <strain evidence="2">BECK_BZ125</strain>
    </source>
</reference>
<proteinExistence type="predicted"/>
<dbReference type="EMBL" id="CAADFT010000033">
    <property type="protein sequence ID" value="VFK44289.1"/>
    <property type="molecule type" value="Genomic_DNA"/>
</dbReference>
<dbReference type="PROSITE" id="PS50005">
    <property type="entry name" value="TPR"/>
    <property type="match status" value="1"/>
</dbReference>
<organism evidence="2">
    <name type="scientific">Candidatus Kentrum sp. TC</name>
    <dbReference type="NCBI Taxonomy" id="2126339"/>
    <lineage>
        <taxon>Bacteria</taxon>
        <taxon>Pseudomonadati</taxon>
        <taxon>Pseudomonadota</taxon>
        <taxon>Gammaproteobacteria</taxon>
        <taxon>Candidatus Kentrum</taxon>
    </lineage>
</organism>
<accession>A0A450YS19</accession>
<keyword evidence="1" id="KW-0802">TPR repeat</keyword>
<name>A0A450YS19_9GAMM</name>